<reference evidence="1 2" key="1">
    <citation type="journal article" date="2019" name="Int. J. Syst. Evol. Microbiol.">
        <title>The Global Catalogue of Microorganisms (GCM) 10K type strain sequencing project: providing services to taxonomists for standard genome sequencing and annotation.</title>
        <authorList>
            <consortium name="The Broad Institute Genomics Platform"/>
            <consortium name="The Broad Institute Genome Sequencing Center for Infectious Disease"/>
            <person name="Wu L."/>
            <person name="Ma J."/>
        </authorList>
    </citation>
    <scope>NUCLEOTIDE SEQUENCE [LARGE SCALE GENOMIC DNA]</scope>
    <source>
        <strain evidence="1 2">DT92</strain>
    </source>
</reference>
<comment type="caution">
    <text evidence="1">The sequence shown here is derived from an EMBL/GenBank/DDBJ whole genome shotgun (WGS) entry which is preliminary data.</text>
</comment>
<accession>A0ABD5XWW1</accession>
<dbReference type="EMBL" id="JBHSZG010000002">
    <property type="protein sequence ID" value="MFC7137590.1"/>
    <property type="molecule type" value="Genomic_DNA"/>
</dbReference>
<dbReference type="AlphaFoldDB" id="A0ABD5XWW1"/>
<protein>
    <recommendedName>
        <fullName evidence="3">SAP domain-containing protein</fullName>
    </recommendedName>
</protein>
<keyword evidence="2" id="KW-1185">Reference proteome</keyword>
<dbReference type="Proteomes" id="UP001596368">
    <property type="component" value="Unassembled WGS sequence"/>
</dbReference>
<evidence type="ECO:0008006" key="3">
    <source>
        <dbReference type="Google" id="ProtNLM"/>
    </source>
</evidence>
<proteinExistence type="predicted"/>
<organism evidence="1 2">
    <name type="scientific">Halobaculum litoreum</name>
    <dbReference type="NCBI Taxonomy" id="3031998"/>
    <lineage>
        <taxon>Archaea</taxon>
        <taxon>Methanobacteriati</taxon>
        <taxon>Methanobacteriota</taxon>
        <taxon>Stenosarchaea group</taxon>
        <taxon>Halobacteria</taxon>
        <taxon>Halobacteriales</taxon>
        <taxon>Haloferacaceae</taxon>
        <taxon>Halobaculum</taxon>
    </lineage>
</organism>
<evidence type="ECO:0000313" key="2">
    <source>
        <dbReference type="Proteomes" id="UP001596368"/>
    </source>
</evidence>
<evidence type="ECO:0000313" key="1">
    <source>
        <dbReference type="EMBL" id="MFC7137590.1"/>
    </source>
</evidence>
<gene>
    <name evidence="1" type="ORF">ACFQRB_16335</name>
</gene>
<sequence length="242" mass="28355">MVRRRFDSPDLVHPFIDSRLWAVAEEEADFSDRDDADEVVAPLFEVKKQRFLFEDEIMDLGYSSRDLYQNLPYDFINHRNGMSSTGQKEDIIRKINGYFAPNASRPRLRLWLSHRYRSKSSLALVSRTTVPKREMRLQKPQLHPEIAGTIGYTPSHTAIEYKNGGDPIRLRISKSLYRAIGALDANIPYTLRDRDEEQQILEFMEEIEYHEDYSEETGEIMVKDTETGKVERIDVEDSIYRE</sequence>
<name>A0ABD5XWW1_9EURY</name>